<dbReference type="NCBIfam" id="TIGR00040">
    <property type="entry name" value="yfcE"/>
    <property type="match status" value="1"/>
</dbReference>
<dbReference type="PANTHER" id="PTHR43165:SF1">
    <property type="entry name" value="PHOSPHODIESTERASE MJ0936"/>
    <property type="match status" value="1"/>
</dbReference>
<dbReference type="HOGENOM" id="CLU_063749_4_0_2"/>
<evidence type="ECO:0000256" key="2">
    <source>
        <dbReference type="ARBA" id="ARBA00022723"/>
    </source>
</evidence>
<dbReference type="InterPro" id="IPR000979">
    <property type="entry name" value="Phosphodiesterase_MJ0936/Vps29"/>
</dbReference>
<proteinExistence type="inferred from homology"/>
<organism evidence="6 7">
    <name type="scientific">Methanosarcina mazei (strain ATCC BAA-159 / DSM 3647 / Goe1 / Go1 / JCM 11833 / OCM 88)</name>
    <name type="common">Methanosarcina frisia</name>
    <dbReference type="NCBI Taxonomy" id="192952"/>
    <lineage>
        <taxon>Archaea</taxon>
        <taxon>Methanobacteriati</taxon>
        <taxon>Methanobacteriota</taxon>
        <taxon>Stenosarchaea group</taxon>
        <taxon>Methanomicrobia</taxon>
        <taxon>Methanosarcinales</taxon>
        <taxon>Methanosarcinaceae</taxon>
        <taxon>Methanosarcina</taxon>
    </lineage>
</organism>
<dbReference type="EC" id="3.1.4.-" evidence="4"/>
<dbReference type="PATRIC" id="fig|192952.21.peg.894"/>
<evidence type="ECO:0000256" key="3">
    <source>
        <dbReference type="ARBA" id="ARBA00022801"/>
    </source>
</evidence>
<sequence>MRWDYLIGIISDSHDNLAAIRKAVEFFNKKQVKAVLHAGDIISPFTVREFKELNPKLYFVFGNNDGDRVTLTKKFEEIGAVSCGDFGDLTIDGLHIALLHGTDETLVRALAKSGDFDVVVRGHTHNAGVKMIDGTPVLNPGECSGVLSGKVTVATLEIANLNVEITELELD</sequence>
<dbReference type="AlphaFoldDB" id="Q8PYU9"/>
<reference evidence="6 7" key="1">
    <citation type="journal article" date="2002" name="J. Mol. Microbiol. Biotechnol.">
        <title>The genome of Methanosarcina mazei: evidence for lateral gene transfer between Bacteria and Archaea.</title>
        <authorList>
            <person name="Deppenmeier U."/>
            <person name="Johann A."/>
            <person name="Hartsch T."/>
            <person name="Merkl R."/>
            <person name="Schmitz R.A."/>
            <person name="Martinez-Arias R."/>
            <person name="Henne A."/>
            <person name="Wiezer A."/>
            <person name="Baumer S."/>
            <person name="Jacobi C."/>
            <person name="Bruggemann H."/>
            <person name="Lienard T."/>
            <person name="Christmann A."/>
            <person name="Bomeke M."/>
            <person name="Steckel S."/>
            <person name="Bhattacharyya A."/>
            <person name="Lykidis A."/>
            <person name="Overbeek R."/>
            <person name="Klenk H.P."/>
            <person name="Gunsalus R.P."/>
            <person name="Fritz H.J."/>
            <person name="Gottschalk G."/>
        </authorList>
    </citation>
    <scope>NUCLEOTIDE SEQUENCE [LARGE SCALE GENOMIC DNA]</scope>
    <source>
        <strain evidence="7">ATCC BAA-159 / DSM 3647 / Goe1 / Go1 / JCM 11833 / OCM 88</strain>
    </source>
</reference>
<dbReference type="KEGG" id="mma:MM_0752"/>
<evidence type="ECO:0000313" key="7">
    <source>
        <dbReference type="Proteomes" id="UP000000595"/>
    </source>
</evidence>
<gene>
    <name evidence="6" type="ordered locus">MM_0752</name>
</gene>
<evidence type="ECO:0000313" key="6">
    <source>
        <dbReference type="EMBL" id="AAM30448.1"/>
    </source>
</evidence>
<dbReference type="Gene3D" id="3.60.21.10">
    <property type="match status" value="1"/>
</dbReference>
<evidence type="ECO:0000256" key="4">
    <source>
        <dbReference type="RuleBase" id="RU362039"/>
    </source>
</evidence>
<dbReference type="InterPro" id="IPR053193">
    <property type="entry name" value="MetalloPDE_YfcE-like"/>
</dbReference>
<dbReference type="GO" id="GO:0016787">
    <property type="term" value="F:hydrolase activity"/>
    <property type="evidence" value="ECO:0007669"/>
    <property type="project" value="UniProtKB-UniRule"/>
</dbReference>
<evidence type="ECO:0000256" key="1">
    <source>
        <dbReference type="ARBA" id="ARBA00008950"/>
    </source>
</evidence>
<accession>Q8PYU9</accession>
<keyword evidence="3" id="KW-0378">Hydrolase</keyword>
<dbReference type="SUPFAM" id="SSF56300">
    <property type="entry name" value="Metallo-dependent phosphatases"/>
    <property type="match status" value="1"/>
</dbReference>
<comment type="cofactor">
    <cofactor evidence="4">
        <name>a divalent metal cation</name>
        <dbReference type="ChEBI" id="CHEBI:60240"/>
    </cofactor>
</comment>
<dbReference type="EMBL" id="AE008384">
    <property type="protein sequence ID" value="AAM30448.1"/>
    <property type="molecule type" value="Genomic_DNA"/>
</dbReference>
<keyword evidence="2 4" id="KW-0479">Metal-binding</keyword>
<dbReference type="Pfam" id="PF12850">
    <property type="entry name" value="Metallophos_2"/>
    <property type="match status" value="1"/>
</dbReference>
<dbReference type="InterPro" id="IPR029052">
    <property type="entry name" value="Metallo-depent_PP-like"/>
</dbReference>
<protein>
    <recommendedName>
        <fullName evidence="4">Phosphoesterase</fullName>
        <ecNumber evidence="4">3.1.4.-</ecNumber>
    </recommendedName>
</protein>
<dbReference type="InterPro" id="IPR020935">
    <property type="entry name" value="PdiEstase_YfcE_CS"/>
</dbReference>
<dbReference type="InterPro" id="IPR024654">
    <property type="entry name" value="Calcineurin-like_PHP_lpxH"/>
</dbReference>
<comment type="similarity">
    <text evidence="1 4">Belongs to the metallophosphoesterase superfamily. YfcE family.</text>
</comment>
<name>Q8PYU9_METMA</name>
<evidence type="ECO:0000259" key="5">
    <source>
        <dbReference type="Pfam" id="PF12850"/>
    </source>
</evidence>
<dbReference type="eggNOG" id="arCOG01141">
    <property type="taxonomic scope" value="Archaea"/>
</dbReference>
<dbReference type="PANTHER" id="PTHR43165">
    <property type="entry name" value="METALLOPHOSPHOESTERASE"/>
    <property type="match status" value="1"/>
</dbReference>
<feature type="domain" description="Calcineurin-like phosphoesterase" evidence="5">
    <location>
        <begin position="6"/>
        <end position="159"/>
    </location>
</feature>
<dbReference type="PROSITE" id="PS01269">
    <property type="entry name" value="UPF0025"/>
    <property type="match status" value="1"/>
</dbReference>
<dbReference type="Proteomes" id="UP000000595">
    <property type="component" value="Chromosome"/>
</dbReference>
<dbReference type="InterPro" id="IPR041802">
    <property type="entry name" value="MPP_YfcE"/>
</dbReference>
<dbReference type="GO" id="GO:0046872">
    <property type="term" value="F:metal ion binding"/>
    <property type="evidence" value="ECO:0007669"/>
    <property type="project" value="UniProtKB-KW"/>
</dbReference>
<dbReference type="CDD" id="cd00841">
    <property type="entry name" value="MPP_YfcE"/>
    <property type="match status" value="1"/>
</dbReference>